<evidence type="ECO:0000259" key="7">
    <source>
        <dbReference type="PROSITE" id="PS50089"/>
    </source>
</evidence>
<dbReference type="InterPro" id="IPR018957">
    <property type="entry name" value="Znf_C3HC4_RING-type"/>
</dbReference>
<protein>
    <recommendedName>
        <fullName evidence="7">RING-type domain-containing protein</fullName>
    </recommendedName>
</protein>
<dbReference type="Proteomes" id="UP001385951">
    <property type="component" value="Unassembled WGS sequence"/>
</dbReference>
<dbReference type="InterPro" id="IPR017907">
    <property type="entry name" value="Znf_RING_CS"/>
</dbReference>
<evidence type="ECO:0000256" key="6">
    <source>
        <dbReference type="SAM" id="MobiDB-lite"/>
    </source>
</evidence>
<dbReference type="EMBL" id="JASBNA010000030">
    <property type="protein sequence ID" value="KAK7683459.1"/>
    <property type="molecule type" value="Genomic_DNA"/>
</dbReference>
<dbReference type="AlphaFoldDB" id="A0AAW0FVP6"/>
<name>A0AAW0FVP6_9APHY</name>
<dbReference type="PROSITE" id="PS50089">
    <property type="entry name" value="ZF_RING_2"/>
    <property type="match status" value="1"/>
</dbReference>
<dbReference type="InterPro" id="IPR013087">
    <property type="entry name" value="Znf_C2H2_type"/>
</dbReference>
<keyword evidence="1" id="KW-0479">Metal-binding</keyword>
<keyword evidence="9" id="KW-1185">Reference proteome</keyword>
<evidence type="ECO:0000256" key="4">
    <source>
        <dbReference type="ARBA" id="ARBA00022833"/>
    </source>
</evidence>
<dbReference type="SMART" id="SM00184">
    <property type="entry name" value="RING"/>
    <property type="match status" value="1"/>
</dbReference>
<feature type="compositionally biased region" description="Basic and acidic residues" evidence="6">
    <location>
        <begin position="108"/>
        <end position="118"/>
    </location>
</feature>
<dbReference type="PROSITE" id="PS00028">
    <property type="entry name" value="ZINC_FINGER_C2H2_1"/>
    <property type="match status" value="1"/>
</dbReference>
<sequence>MRFCQKKQLRKHQRKEHGELLKPIRCTFCVANYTDIEKLKEHVKNVHRNVYCDQCDLTFLTKEDNAMHIKTSSKHQTTIKSMCEKETQTETTQEEKNNVTIKSNNAQYDKHTSDRVTADESESPKTTSLQSKVFCSPCRQFIPANDLETHFRISLIHPSCDLCDIGFENSLSLTKHAFASYTELCCITCGLAFQTSHLLDEHYAESGMHVSCSVCNHGFKDETMLQEHLQAGCSVDVGLVEPDTQSSQCAPWNEIIEVKTNCSKENNPGEISPNRSRSSSIINISSIPSMRRPPSNWAASLIASVPESSPGSILSGFAAGRQHVGLLERDDSRNGSSRHSVSPVSGPPRLSGVVGCEEERGKIEIPSILESATPSSVTIPQDRPIDNKNSFNCRVCDHNPEEPVATMCGHLFCLRCLVQGLARNGKCPTCDSIMLLRLQV</sequence>
<organism evidence="8 9">
    <name type="scientific">Cerrena zonata</name>
    <dbReference type="NCBI Taxonomy" id="2478898"/>
    <lineage>
        <taxon>Eukaryota</taxon>
        <taxon>Fungi</taxon>
        <taxon>Dikarya</taxon>
        <taxon>Basidiomycota</taxon>
        <taxon>Agaricomycotina</taxon>
        <taxon>Agaricomycetes</taxon>
        <taxon>Polyporales</taxon>
        <taxon>Cerrenaceae</taxon>
        <taxon>Cerrena</taxon>
    </lineage>
</organism>
<dbReference type="Gene3D" id="3.30.40.10">
    <property type="entry name" value="Zinc/RING finger domain, C3HC4 (zinc finger)"/>
    <property type="match status" value="1"/>
</dbReference>
<evidence type="ECO:0000313" key="9">
    <source>
        <dbReference type="Proteomes" id="UP001385951"/>
    </source>
</evidence>
<keyword evidence="3 5" id="KW-0863">Zinc-finger</keyword>
<accession>A0AAW0FVP6</accession>
<dbReference type="PANTHER" id="PTHR24379:SF121">
    <property type="entry name" value="C2H2-TYPE DOMAIN-CONTAINING PROTEIN"/>
    <property type="match status" value="1"/>
</dbReference>
<comment type="caution">
    <text evidence="8">The sequence shown here is derived from an EMBL/GenBank/DDBJ whole genome shotgun (WGS) entry which is preliminary data.</text>
</comment>
<feature type="compositionally biased region" description="Polar residues" evidence="6">
    <location>
        <begin position="98"/>
        <end position="107"/>
    </location>
</feature>
<dbReference type="InterPro" id="IPR013083">
    <property type="entry name" value="Znf_RING/FYVE/PHD"/>
</dbReference>
<keyword evidence="4" id="KW-0862">Zinc</keyword>
<gene>
    <name evidence="8" type="ORF">QCA50_013292</name>
</gene>
<dbReference type="GO" id="GO:0008270">
    <property type="term" value="F:zinc ion binding"/>
    <property type="evidence" value="ECO:0007669"/>
    <property type="project" value="UniProtKB-KW"/>
</dbReference>
<feature type="region of interest" description="Disordered" evidence="6">
    <location>
        <begin position="83"/>
        <end position="124"/>
    </location>
</feature>
<feature type="region of interest" description="Disordered" evidence="6">
    <location>
        <begin position="328"/>
        <end position="353"/>
    </location>
</feature>
<evidence type="ECO:0000256" key="3">
    <source>
        <dbReference type="ARBA" id="ARBA00022771"/>
    </source>
</evidence>
<evidence type="ECO:0000313" key="8">
    <source>
        <dbReference type="EMBL" id="KAK7683459.1"/>
    </source>
</evidence>
<dbReference type="SUPFAM" id="SSF57850">
    <property type="entry name" value="RING/U-box"/>
    <property type="match status" value="1"/>
</dbReference>
<dbReference type="Pfam" id="PF00097">
    <property type="entry name" value="zf-C3HC4"/>
    <property type="match status" value="1"/>
</dbReference>
<dbReference type="InterPro" id="IPR001841">
    <property type="entry name" value="Znf_RING"/>
</dbReference>
<feature type="compositionally biased region" description="Polar residues" evidence="6">
    <location>
        <begin position="334"/>
        <end position="343"/>
    </location>
</feature>
<dbReference type="SMART" id="SM00355">
    <property type="entry name" value="ZnF_C2H2"/>
    <property type="match status" value="4"/>
</dbReference>
<feature type="domain" description="RING-type" evidence="7">
    <location>
        <begin position="393"/>
        <end position="431"/>
    </location>
</feature>
<evidence type="ECO:0000256" key="2">
    <source>
        <dbReference type="ARBA" id="ARBA00022737"/>
    </source>
</evidence>
<evidence type="ECO:0000256" key="5">
    <source>
        <dbReference type="PROSITE-ProRule" id="PRU00175"/>
    </source>
</evidence>
<dbReference type="PANTHER" id="PTHR24379">
    <property type="entry name" value="KRAB AND ZINC FINGER DOMAIN-CONTAINING"/>
    <property type="match status" value="1"/>
</dbReference>
<evidence type="ECO:0000256" key="1">
    <source>
        <dbReference type="ARBA" id="ARBA00022723"/>
    </source>
</evidence>
<keyword evidence="2" id="KW-0677">Repeat</keyword>
<proteinExistence type="predicted"/>
<dbReference type="PROSITE" id="PS00518">
    <property type="entry name" value="ZF_RING_1"/>
    <property type="match status" value="1"/>
</dbReference>
<feature type="compositionally biased region" description="Basic and acidic residues" evidence="6">
    <location>
        <begin position="83"/>
        <end position="97"/>
    </location>
</feature>
<dbReference type="Gene3D" id="3.30.160.60">
    <property type="entry name" value="Classic Zinc Finger"/>
    <property type="match status" value="1"/>
</dbReference>
<reference evidence="8 9" key="1">
    <citation type="submission" date="2022-09" db="EMBL/GenBank/DDBJ databases">
        <authorList>
            <person name="Palmer J.M."/>
        </authorList>
    </citation>
    <scope>NUCLEOTIDE SEQUENCE [LARGE SCALE GENOMIC DNA]</scope>
    <source>
        <strain evidence="8 9">DSM 7382</strain>
    </source>
</reference>